<proteinExistence type="predicted"/>
<dbReference type="OrthoDB" id="2969042at2"/>
<name>A0A0A3JV30_9BACL</name>
<accession>A0A0A3JV30</accession>
<dbReference type="EMBL" id="JPVQ01000013">
    <property type="protein sequence ID" value="KGR90847.1"/>
    <property type="molecule type" value="Genomic_DNA"/>
</dbReference>
<evidence type="ECO:0000313" key="1">
    <source>
        <dbReference type="EMBL" id="KGR90847.1"/>
    </source>
</evidence>
<dbReference type="Proteomes" id="UP000030595">
    <property type="component" value="Unassembled WGS sequence"/>
</dbReference>
<gene>
    <name evidence="1" type="ORF">CD30_09025</name>
</gene>
<evidence type="ECO:0000313" key="2">
    <source>
        <dbReference type="Proteomes" id="UP000030595"/>
    </source>
</evidence>
<comment type="caution">
    <text evidence="1">The sequence shown here is derived from an EMBL/GenBank/DDBJ whole genome shotgun (WGS) entry which is preliminary data.</text>
</comment>
<organism evidence="1 2">
    <name type="scientific">Ureibacillus massiliensis 4400831 = CIP 108448 = CCUG 49529</name>
    <dbReference type="NCBI Taxonomy" id="1211035"/>
    <lineage>
        <taxon>Bacteria</taxon>
        <taxon>Bacillati</taxon>
        <taxon>Bacillota</taxon>
        <taxon>Bacilli</taxon>
        <taxon>Bacillales</taxon>
        <taxon>Caryophanaceae</taxon>
        <taxon>Ureibacillus</taxon>
    </lineage>
</organism>
<dbReference type="AlphaFoldDB" id="A0A0A3JV30"/>
<keyword evidence="2" id="KW-1185">Reference proteome</keyword>
<reference evidence="1 2" key="1">
    <citation type="submission" date="2014-02" db="EMBL/GenBank/DDBJ databases">
        <title>Draft genome sequence of Lysinibacillus massiliensis CCUG 49529.</title>
        <authorList>
            <person name="Zhang F."/>
            <person name="Wang G."/>
            <person name="Zhang L."/>
        </authorList>
    </citation>
    <scope>NUCLEOTIDE SEQUENCE [LARGE SCALE GENOMIC DNA]</scope>
    <source>
        <strain evidence="1 2">CCUG 49529</strain>
    </source>
</reference>
<dbReference type="RefSeq" id="WP_036175423.1">
    <property type="nucleotide sequence ID" value="NZ_AVCZ01000013.1"/>
</dbReference>
<protein>
    <submittedName>
        <fullName evidence="1">Uncharacterized protein</fullName>
    </submittedName>
</protein>
<sequence length="235" mass="27641">MSLTFHESKNISNQHLVTAIVDEIKQYPKLFLWIARLFSIYKKNPNNILSEIYEQAKSFLSLEKNLTEEKIEYLAGKLKSIYELVPDKFSDTRSKILESVTYYFGPVTKGLKHEKCFVEPVIKDNNLIVGNSEIKCDLVYYYNDFNPLEFVECKADIGNVIPKTYAFEKAKKSHQDKLKYLECAYQYLTKRYCEPKIYFACYNMNYAEELNNLQNNWGFNYINFVNPVEILNGKI</sequence>